<dbReference type="Proteomes" id="UP000617628">
    <property type="component" value="Unassembled WGS sequence"/>
</dbReference>
<keyword evidence="5" id="KW-1185">Reference proteome</keyword>
<dbReference type="InterPro" id="IPR036779">
    <property type="entry name" value="LysM_dom_sf"/>
</dbReference>
<feature type="compositionally biased region" description="Polar residues" evidence="1">
    <location>
        <begin position="381"/>
        <end position="407"/>
    </location>
</feature>
<keyword evidence="2" id="KW-1133">Transmembrane helix</keyword>
<dbReference type="GO" id="GO:0008932">
    <property type="term" value="F:lytic endotransglycosylase activity"/>
    <property type="evidence" value="ECO:0007669"/>
    <property type="project" value="TreeGrafter"/>
</dbReference>
<organism evidence="4 5">
    <name type="scientific">Pelagicoccus mobilis</name>
    <dbReference type="NCBI Taxonomy" id="415221"/>
    <lineage>
        <taxon>Bacteria</taxon>
        <taxon>Pseudomonadati</taxon>
        <taxon>Verrucomicrobiota</taxon>
        <taxon>Opitutia</taxon>
        <taxon>Puniceicoccales</taxon>
        <taxon>Pelagicoccaceae</taxon>
        <taxon>Pelagicoccus</taxon>
    </lineage>
</organism>
<feature type="compositionally biased region" description="Low complexity" evidence="1">
    <location>
        <begin position="123"/>
        <end position="144"/>
    </location>
</feature>
<keyword evidence="2" id="KW-0472">Membrane</keyword>
<dbReference type="SMART" id="SM00257">
    <property type="entry name" value="LysM"/>
    <property type="match status" value="3"/>
</dbReference>
<proteinExistence type="predicted"/>
<evidence type="ECO:0000256" key="2">
    <source>
        <dbReference type="SAM" id="Phobius"/>
    </source>
</evidence>
<dbReference type="RefSeq" id="WP_200354797.1">
    <property type="nucleotide sequence ID" value="NZ_JAENIL010000010.1"/>
</dbReference>
<evidence type="ECO:0000313" key="5">
    <source>
        <dbReference type="Proteomes" id="UP000617628"/>
    </source>
</evidence>
<feature type="region of interest" description="Disordered" evidence="1">
    <location>
        <begin position="105"/>
        <end position="149"/>
    </location>
</feature>
<feature type="compositionally biased region" description="Polar residues" evidence="1">
    <location>
        <begin position="59"/>
        <end position="69"/>
    </location>
</feature>
<evidence type="ECO:0000259" key="3">
    <source>
        <dbReference type="PROSITE" id="PS51782"/>
    </source>
</evidence>
<dbReference type="Pfam" id="PF01476">
    <property type="entry name" value="LysM"/>
    <property type="match status" value="3"/>
</dbReference>
<feature type="transmembrane region" description="Helical" evidence="2">
    <location>
        <begin position="21"/>
        <end position="39"/>
    </location>
</feature>
<feature type="domain" description="LysM" evidence="3">
    <location>
        <begin position="249"/>
        <end position="292"/>
    </location>
</feature>
<reference evidence="4" key="1">
    <citation type="submission" date="2021-01" db="EMBL/GenBank/DDBJ databases">
        <title>Modified the classification status of verrucomicrobia.</title>
        <authorList>
            <person name="Feng X."/>
        </authorList>
    </citation>
    <scope>NUCLEOTIDE SEQUENCE</scope>
    <source>
        <strain evidence="4">KCTC 13126</strain>
    </source>
</reference>
<dbReference type="PANTHER" id="PTHR33734">
    <property type="entry name" value="LYSM DOMAIN-CONTAINING GPI-ANCHORED PROTEIN 2"/>
    <property type="match status" value="1"/>
</dbReference>
<accession>A0A934RUD0</accession>
<gene>
    <name evidence="4" type="ORF">JIN87_06860</name>
</gene>
<sequence>MKLSAYKELDSSKRAQTLSRIILIAGAHIVIIGGAFLVTKFGDKGPVDPNAPSLAGVGTWSSQSSTADQPSVDAASGSLFDSRASDLSGYNAGEGERQVLLASNTASTNSAAPGRYAPRRPSDSGSSNAGSSSTLFPSTSSPSSNDDVLQPVRRQSDELYPSRTSSAPSSSLSQTIEYKIQNGDSLWGISQRFKVKVADITSANPGIKANAIRVGQTIKIPRSTANASLSIATPAQAASSATKPPANGTIYKVKAGDSLSRIASRQGLTVSQLKAANGLSSDMIRIGQELVIPSTRKSSAALVSQQHRGPKVTVKAGDSVSKIAAVYGVSSTELMRLNNITDPALLRIGQTILIPEGGRASSVTRTVTPPPAADPVRSDPVPTQSQPLQTLDQLQPRATPQSSTSLPTLDDAFGAEDLEDQPLIPIKE</sequence>
<evidence type="ECO:0000256" key="1">
    <source>
        <dbReference type="SAM" id="MobiDB-lite"/>
    </source>
</evidence>
<dbReference type="EMBL" id="JAENIL010000010">
    <property type="protein sequence ID" value="MBK1876581.1"/>
    <property type="molecule type" value="Genomic_DNA"/>
</dbReference>
<feature type="domain" description="LysM" evidence="3">
    <location>
        <begin position="176"/>
        <end position="220"/>
    </location>
</feature>
<dbReference type="InterPro" id="IPR018392">
    <property type="entry name" value="LysM"/>
</dbReference>
<evidence type="ECO:0000313" key="4">
    <source>
        <dbReference type="EMBL" id="MBK1876581.1"/>
    </source>
</evidence>
<comment type="caution">
    <text evidence="4">The sequence shown here is derived from an EMBL/GenBank/DDBJ whole genome shotgun (WGS) entry which is preliminary data.</text>
</comment>
<protein>
    <submittedName>
        <fullName evidence="4">LysM peptidoglycan-binding domain-containing protein</fullName>
    </submittedName>
</protein>
<feature type="region of interest" description="Disordered" evidence="1">
    <location>
        <begin position="52"/>
        <end position="77"/>
    </location>
</feature>
<dbReference type="PROSITE" id="PS51782">
    <property type="entry name" value="LYSM"/>
    <property type="match status" value="3"/>
</dbReference>
<dbReference type="PANTHER" id="PTHR33734:SF22">
    <property type="entry name" value="MEMBRANE-BOUND LYTIC MUREIN TRANSGLYCOSYLASE D"/>
    <property type="match status" value="1"/>
</dbReference>
<dbReference type="CDD" id="cd00118">
    <property type="entry name" value="LysM"/>
    <property type="match status" value="3"/>
</dbReference>
<feature type="domain" description="LysM" evidence="3">
    <location>
        <begin position="310"/>
        <end position="354"/>
    </location>
</feature>
<dbReference type="SUPFAM" id="SSF54106">
    <property type="entry name" value="LysM domain"/>
    <property type="match status" value="3"/>
</dbReference>
<dbReference type="AlphaFoldDB" id="A0A934RUD0"/>
<feature type="region of interest" description="Disordered" evidence="1">
    <location>
        <begin position="359"/>
        <end position="428"/>
    </location>
</feature>
<keyword evidence="2" id="KW-0812">Transmembrane</keyword>
<dbReference type="Gene3D" id="3.10.350.10">
    <property type="entry name" value="LysM domain"/>
    <property type="match status" value="3"/>
</dbReference>
<name>A0A934RUD0_9BACT</name>